<evidence type="ECO:0000313" key="4">
    <source>
        <dbReference type="Proteomes" id="UP000601223"/>
    </source>
</evidence>
<evidence type="ECO:0000313" key="3">
    <source>
        <dbReference type="EMBL" id="GIF85484.1"/>
    </source>
</evidence>
<feature type="domain" description="UspA" evidence="2">
    <location>
        <begin position="149"/>
        <end position="283"/>
    </location>
</feature>
<dbReference type="CDD" id="cd00293">
    <property type="entry name" value="USP-like"/>
    <property type="match status" value="1"/>
</dbReference>
<dbReference type="SUPFAM" id="SSF52402">
    <property type="entry name" value="Adenine nucleotide alpha hydrolases-like"/>
    <property type="match status" value="2"/>
</dbReference>
<dbReference type="InterPro" id="IPR006015">
    <property type="entry name" value="Universal_stress_UspA"/>
</dbReference>
<dbReference type="RefSeq" id="WP_203755436.1">
    <property type="nucleotide sequence ID" value="NZ_BONF01000047.1"/>
</dbReference>
<proteinExistence type="inferred from homology"/>
<organism evidence="3 4">
    <name type="scientific">Catellatospora bangladeshensis</name>
    <dbReference type="NCBI Taxonomy" id="310355"/>
    <lineage>
        <taxon>Bacteria</taxon>
        <taxon>Bacillati</taxon>
        <taxon>Actinomycetota</taxon>
        <taxon>Actinomycetes</taxon>
        <taxon>Micromonosporales</taxon>
        <taxon>Micromonosporaceae</taxon>
        <taxon>Catellatospora</taxon>
    </lineage>
</organism>
<protein>
    <submittedName>
        <fullName evidence="3">Universal stress protein</fullName>
    </submittedName>
</protein>
<sequence>MNTTLPAPIVVGVDGSPCSDLALDWAIEEARLRRAPLRLVYVVDSPGPRGAYGYLTDEVTTFGDDLLAGARELAAARQVPATTAIVCDDAAHGLIREAKEAALLAVGSRGHGGFHDLLLGSTSLQTAMHATCPVAVIRPRTAPDPDEGRRIVLGVDGSPRSAAAARVAFELASLHGIGLTVLHTWVGSLSEATAGLDAQDALEVRARMVLNDALAPWLSRYPEVDVRKLVLKQTAARALVEASAGAETVVVGCRGRGGFASLMLGSVSHALVHHAGCPVVVVHE</sequence>
<accession>A0A8J3JN46</accession>
<keyword evidence="4" id="KW-1185">Reference proteome</keyword>
<evidence type="ECO:0000256" key="1">
    <source>
        <dbReference type="ARBA" id="ARBA00008791"/>
    </source>
</evidence>
<comment type="caution">
    <text evidence="3">The sequence shown here is derived from an EMBL/GenBank/DDBJ whole genome shotgun (WGS) entry which is preliminary data.</text>
</comment>
<dbReference type="InterPro" id="IPR006016">
    <property type="entry name" value="UspA"/>
</dbReference>
<gene>
    <name evidence="3" type="ORF">Cba03nite_68330</name>
</gene>
<dbReference type="EMBL" id="BONF01000047">
    <property type="protein sequence ID" value="GIF85484.1"/>
    <property type="molecule type" value="Genomic_DNA"/>
</dbReference>
<dbReference type="PANTHER" id="PTHR46268">
    <property type="entry name" value="STRESS RESPONSE PROTEIN NHAX"/>
    <property type="match status" value="1"/>
</dbReference>
<dbReference type="PRINTS" id="PR01438">
    <property type="entry name" value="UNVRSLSTRESS"/>
</dbReference>
<dbReference type="Pfam" id="PF00582">
    <property type="entry name" value="Usp"/>
    <property type="match status" value="2"/>
</dbReference>
<dbReference type="Proteomes" id="UP000601223">
    <property type="component" value="Unassembled WGS sequence"/>
</dbReference>
<feature type="domain" description="UspA" evidence="2">
    <location>
        <begin position="8"/>
        <end position="138"/>
    </location>
</feature>
<dbReference type="AlphaFoldDB" id="A0A8J3JN46"/>
<dbReference type="InterPro" id="IPR014729">
    <property type="entry name" value="Rossmann-like_a/b/a_fold"/>
</dbReference>
<name>A0A8J3JN46_9ACTN</name>
<dbReference type="Gene3D" id="3.40.50.620">
    <property type="entry name" value="HUPs"/>
    <property type="match status" value="2"/>
</dbReference>
<evidence type="ECO:0000259" key="2">
    <source>
        <dbReference type="Pfam" id="PF00582"/>
    </source>
</evidence>
<dbReference type="PANTHER" id="PTHR46268:SF6">
    <property type="entry name" value="UNIVERSAL STRESS PROTEIN UP12"/>
    <property type="match status" value="1"/>
</dbReference>
<comment type="similarity">
    <text evidence="1">Belongs to the universal stress protein A family.</text>
</comment>
<reference evidence="3 4" key="1">
    <citation type="submission" date="2021-01" db="EMBL/GenBank/DDBJ databases">
        <title>Whole genome shotgun sequence of Catellatospora bangladeshensis NBRC 107357.</title>
        <authorList>
            <person name="Komaki H."/>
            <person name="Tamura T."/>
        </authorList>
    </citation>
    <scope>NUCLEOTIDE SEQUENCE [LARGE SCALE GENOMIC DNA]</scope>
    <source>
        <strain evidence="3 4">NBRC 107357</strain>
    </source>
</reference>